<evidence type="ECO:0000256" key="7">
    <source>
        <dbReference type="ARBA" id="ARBA00022771"/>
    </source>
</evidence>
<dbReference type="PIRSF" id="PIRSF002811">
    <property type="entry name" value="DnaG"/>
    <property type="match status" value="1"/>
</dbReference>
<dbReference type="InterPro" id="IPR037068">
    <property type="entry name" value="DNA_primase_core_N_sf"/>
</dbReference>
<dbReference type="EC" id="2.7.7.101" evidence="12"/>
<dbReference type="HAMAP" id="MF_00974">
    <property type="entry name" value="DNA_primase_DnaG"/>
    <property type="match status" value="1"/>
</dbReference>
<gene>
    <name evidence="12" type="primary">dnaG</name>
    <name evidence="16" type="ORF">UU29_C0009G0072</name>
</gene>
<dbReference type="PATRIC" id="fig|1618424.3.peg.796"/>
<comment type="similarity">
    <text evidence="12 13">Belongs to the DnaG primase family.</text>
</comment>
<dbReference type="GO" id="GO:0008270">
    <property type="term" value="F:zinc ion binding"/>
    <property type="evidence" value="ECO:0007669"/>
    <property type="project" value="UniProtKB-UniRule"/>
</dbReference>
<keyword evidence="8 12" id="KW-0862">Zinc</keyword>
<evidence type="ECO:0000256" key="5">
    <source>
        <dbReference type="ARBA" id="ARBA00022705"/>
    </source>
</evidence>
<keyword evidence="9" id="KW-0460">Magnesium</keyword>
<evidence type="ECO:0000256" key="13">
    <source>
        <dbReference type="PIRNR" id="PIRNR002811"/>
    </source>
</evidence>
<comment type="cofactor">
    <cofactor evidence="12 13 14">
        <name>Zn(2+)</name>
        <dbReference type="ChEBI" id="CHEBI:29105"/>
    </cofactor>
    <text evidence="12 13 14">Binds 1 zinc ion per monomer.</text>
</comment>
<dbReference type="InterPro" id="IPR019475">
    <property type="entry name" value="DNA_primase_DnaB-bd"/>
</dbReference>
<keyword evidence="3 12" id="KW-0808">Transferase</keyword>
<dbReference type="SUPFAM" id="SSF56731">
    <property type="entry name" value="DNA primase core"/>
    <property type="match status" value="1"/>
</dbReference>
<evidence type="ECO:0000313" key="16">
    <source>
        <dbReference type="EMBL" id="KKR82801.1"/>
    </source>
</evidence>
<evidence type="ECO:0000256" key="8">
    <source>
        <dbReference type="ARBA" id="ARBA00022833"/>
    </source>
</evidence>
<evidence type="ECO:0000256" key="14">
    <source>
        <dbReference type="PIRSR" id="PIRSR002811-1"/>
    </source>
</evidence>
<dbReference type="Pfam" id="PF10410">
    <property type="entry name" value="DnaB_bind"/>
    <property type="match status" value="1"/>
</dbReference>
<feature type="domain" description="Toprim" evidence="15">
    <location>
        <begin position="248"/>
        <end position="329"/>
    </location>
</feature>
<dbReference type="AlphaFoldDB" id="A0A0G0U6H5"/>
<dbReference type="GO" id="GO:0005737">
    <property type="term" value="C:cytoplasm"/>
    <property type="evidence" value="ECO:0007669"/>
    <property type="project" value="TreeGrafter"/>
</dbReference>
<evidence type="ECO:0000256" key="12">
    <source>
        <dbReference type="HAMAP-Rule" id="MF_00974"/>
    </source>
</evidence>
<comment type="function">
    <text evidence="12 13">RNA polymerase that catalyzes the synthesis of short RNA molecules used as primers for DNA polymerase during DNA replication.</text>
</comment>
<sequence>MDDLDLIKQKINIVDLIQEYLPLKKSGINFKASCPFHQEKTPSFMVSPDRGIWHCFGCQRGGDHFKFLMEKEGLEFTEALEILAKKAGITLKKKAGGEKDKKGRLLEANLKTAQFYHYLLTKHYLGEKALEYLKNRGLEDKTIEEFNLGYAPNSWDSLRNFLIKRGFSDSELIEAGLTVPSKSGSYDRFRGRVVFPLTDLKQQVIGFAGRILDVGEPKYINTPQTSLFDKSNFLFGLNLAKGEIRTKNKAILTEGEMDMILSYQGGIKNVVACKGTAFTLGQIELIKRHTDTILLCFDKDLAGDSASRRGIGMADQAGLNIKVILIPDGKDPAELVLKDPKLWQEAVEKAEDIYDYYLSSVSLRFDPKTAEGKKNIAGEILPIFAKISNSVTLEHYLQKLAALIAVPEDLLRREVKKAAVSSLSYAAALRQLPVQSQDHFKPRREILEEYLMALLFHIPKSLTFVPNFPETLFFSEDYRSLYVLLVLYLDAISFKAQAFEIAEFIKGVSQEMVPLVDRLYLTEIEEKLEGSKSWQEEVTTVISELKKALVKASLEKLSAEIKSAQTFGKVEQLEVLNKRFRDLSLKLKNL</sequence>
<dbReference type="GO" id="GO:0006269">
    <property type="term" value="P:DNA replication, synthesis of primer"/>
    <property type="evidence" value="ECO:0007669"/>
    <property type="project" value="UniProtKB-UniRule"/>
</dbReference>
<dbReference type="SMART" id="SM00493">
    <property type="entry name" value="TOPRIM"/>
    <property type="match status" value="1"/>
</dbReference>
<keyword evidence="10 12" id="KW-0238">DNA-binding</keyword>
<dbReference type="GO" id="GO:0000428">
    <property type="term" value="C:DNA-directed RNA polymerase complex"/>
    <property type="evidence" value="ECO:0007669"/>
    <property type="project" value="UniProtKB-KW"/>
</dbReference>
<evidence type="ECO:0000256" key="11">
    <source>
        <dbReference type="ARBA" id="ARBA00023163"/>
    </source>
</evidence>
<keyword evidence="11 12" id="KW-0804">Transcription</keyword>
<evidence type="ECO:0000256" key="2">
    <source>
        <dbReference type="ARBA" id="ARBA00022515"/>
    </source>
</evidence>
<dbReference type="GO" id="GO:1990077">
    <property type="term" value="C:primosome complex"/>
    <property type="evidence" value="ECO:0007669"/>
    <property type="project" value="UniProtKB-KW"/>
</dbReference>
<reference evidence="16 17" key="1">
    <citation type="journal article" date="2015" name="Nature">
        <title>rRNA introns, odd ribosomes, and small enigmatic genomes across a large radiation of phyla.</title>
        <authorList>
            <person name="Brown C.T."/>
            <person name="Hug L.A."/>
            <person name="Thomas B.C."/>
            <person name="Sharon I."/>
            <person name="Castelle C.J."/>
            <person name="Singh A."/>
            <person name="Wilkins M.J."/>
            <person name="Williams K.H."/>
            <person name="Banfield J.F."/>
        </authorList>
    </citation>
    <scope>NUCLEOTIDE SEQUENCE [LARGE SCALE GENOMIC DNA]</scope>
</reference>
<dbReference type="PANTHER" id="PTHR30313">
    <property type="entry name" value="DNA PRIMASE"/>
    <property type="match status" value="1"/>
</dbReference>
<evidence type="ECO:0000256" key="6">
    <source>
        <dbReference type="ARBA" id="ARBA00022723"/>
    </source>
</evidence>
<dbReference type="InterPro" id="IPR036977">
    <property type="entry name" value="DNA_primase_Znf_CHC2"/>
</dbReference>
<evidence type="ECO:0000313" key="17">
    <source>
        <dbReference type="Proteomes" id="UP000034601"/>
    </source>
</evidence>
<dbReference type="InterPro" id="IPR030846">
    <property type="entry name" value="DnaG_bac"/>
</dbReference>
<dbReference type="InterPro" id="IPR002694">
    <property type="entry name" value="Znf_CHC2"/>
</dbReference>
<dbReference type="NCBIfam" id="TIGR01391">
    <property type="entry name" value="dnaG"/>
    <property type="match status" value="1"/>
</dbReference>
<dbReference type="PANTHER" id="PTHR30313:SF2">
    <property type="entry name" value="DNA PRIMASE"/>
    <property type="match status" value="1"/>
</dbReference>
<dbReference type="Pfam" id="PF01807">
    <property type="entry name" value="Zn_ribbon_DnaG"/>
    <property type="match status" value="1"/>
</dbReference>
<comment type="catalytic activity">
    <reaction evidence="12">
        <text>ssDNA + n NTP = ssDNA/pppN(pN)n-1 hybrid + (n-1) diphosphate.</text>
        <dbReference type="EC" id="2.7.7.101"/>
    </reaction>
</comment>
<evidence type="ECO:0000256" key="10">
    <source>
        <dbReference type="ARBA" id="ARBA00023125"/>
    </source>
</evidence>
<dbReference type="EMBL" id="LCAB01000009">
    <property type="protein sequence ID" value="KKR82801.1"/>
    <property type="molecule type" value="Genomic_DNA"/>
</dbReference>
<dbReference type="SUPFAM" id="SSF57783">
    <property type="entry name" value="Zinc beta-ribbon"/>
    <property type="match status" value="1"/>
</dbReference>
<dbReference type="PROSITE" id="PS50880">
    <property type="entry name" value="TOPRIM"/>
    <property type="match status" value="1"/>
</dbReference>
<evidence type="ECO:0000256" key="3">
    <source>
        <dbReference type="ARBA" id="ARBA00022679"/>
    </source>
</evidence>
<keyword evidence="7 12" id="KW-0863">Zinc-finger</keyword>
<comment type="domain">
    <text evidence="12">Contains an N-terminal zinc-binding domain, a central core domain that contains the primase activity, and a C-terminal DnaB-binding domain.</text>
</comment>
<dbReference type="InterPro" id="IPR006171">
    <property type="entry name" value="TOPRIM_dom"/>
</dbReference>
<dbReference type="Pfam" id="PF13155">
    <property type="entry name" value="Toprim_2"/>
    <property type="match status" value="1"/>
</dbReference>
<dbReference type="Gene3D" id="3.90.580.10">
    <property type="entry name" value="Zinc finger, CHC2-type domain"/>
    <property type="match status" value="1"/>
</dbReference>
<evidence type="ECO:0000256" key="1">
    <source>
        <dbReference type="ARBA" id="ARBA00022478"/>
    </source>
</evidence>
<dbReference type="InterPro" id="IPR050219">
    <property type="entry name" value="DnaG_primase"/>
</dbReference>
<dbReference type="Gene3D" id="3.40.1360.10">
    <property type="match status" value="1"/>
</dbReference>
<dbReference type="Gene3D" id="3.90.980.10">
    <property type="entry name" value="DNA primase, catalytic core, N-terminal domain"/>
    <property type="match status" value="1"/>
</dbReference>
<keyword evidence="5 12" id="KW-0235">DNA replication</keyword>
<dbReference type="InterPro" id="IPR006295">
    <property type="entry name" value="DNA_primase_DnaG"/>
</dbReference>
<organism evidence="16 17">
    <name type="scientific">Candidatus Daviesbacteria bacterium GW2011_GWA2_40_9</name>
    <dbReference type="NCBI Taxonomy" id="1618424"/>
    <lineage>
        <taxon>Bacteria</taxon>
        <taxon>Candidatus Daviesiibacteriota</taxon>
    </lineage>
</organism>
<keyword evidence="1 12" id="KW-0240">DNA-directed RNA polymerase</keyword>
<dbReference type="GO" id="GO:0003899">
    <property type="term" value="F:DNA-directed RNA polymerase activity"/>
    <property type="evidence" value="ECO:0007669"/>
    <property type="project" value="UniProtKB-UniRule"/>
</dbReference>
<dbReference type="CDD" id="cd03364">
    <property type="entry name" value="TOPRIM_DnaG_primases"/>
    <property type="match status" value="1"/>
</dbReference>
<evidence type="ECO:0000259" key="15">
    <source>
        <dbReference type="PROSITE" id="PS50880"/>
    </source>
</evidence>
<proteinExistence type="inferred from homology"/>
<feature type="zinc finger region" description="CHC2-type" evidence="12 14">
    <location>
        <begin position="34"/>
        <end position="58"/>
    </location>
</feature>
<comment type="caution">
    <text evidence="16">The sequence shown here is derived from an EMBL/GenBank/DDBJ whole genome shotgun (WGS) entry which is preliminary data.</text>
</comment>
<protein>
    <recommendedName>
        <fullName evidence="12 13">DNA primase</fullName>
        <ecNumber evidence="12">2.7.7.101</ecNumber>
    </recommendedName>
</protein>
<dbReference type="InterPro" id="IPR013264">
    <property type="entry name" value="DNAG_N"/>
</dbReference>
<evidence type="ECO:0000256" key="4">
    <source>
        <dbReference type="ARBA" id="ARBA00022695"/>
    </source>
</evidence>
<dbReference type="Pfam" id="PF08275">
    <property type="entry name" value="DNAG_N"/>
    <property type="match status" value="1"/>
</dbReference>
<keyword evidence="4 12" id="KW-0548">Nucleotidyltransferase</keyword>
<comment type="subunit">
    <text evidence="12">Monomer. Interacts with DnaB.</text>
</comment>
<dbReference type="FunFam" id="3.90.580.10:FF:000001">
    <property type="entry name" value="DNA primase"/>
    <property type="match status" value="1"/>
</dbReference>
<name>A0A0G0U6H5_9BACT</name>
<dbReference type="Proteomes" id="UP000034601">
    <property type="component" value="Unassembled WGS sequence"/>
</dbReference>
<keyword evidence="2 12" id="KW-0639">Primosome</keyword>
<keyword evidence="6 12" id="KW-0479">Metal-binding</keyword>
<dbReference type="InterPro" id="IPR034151">
    <property type="entry name" value="TOPRIM_DnaG_bac"/>
</dbReference>
<dbReference type="GO" id="GO:0003677">
    <property type="term" value="F:DNA binding"/>
    <property type="evidence" value="ECO:0007669"/>
    <property type="project" value="UniProtKB-KW"/>
</dbReference>
<dbReference type="SMART" id="SM00400">
    <property type="entry name" value="ZnF_CHCC"/>
    <property type="match status" value="1"/>
</dbReference>
<accession>A0A0G0U6H5</accession>
<evidence type="ECO:0000256" key="9">
    <source>
        <dbReference type="ARBA" id="ARBA00022842"/>
    </source>
</evidence>